<evidence type="ECO:0000256" key="8">
    <source>
        <dbReference type="ARBA" id="ARBA00049244"/>
    </source>
</evidence>
<evidence type="ECO:0000259" key="9">
    <source>
        <dbReference type="Pfam" id="PF03175"/>
    </source>
</evidence>
<dbReference type="SUPFAM" id="SSF56672">
    <property type="entry name" value="DNA/RNA polymerases"/>
    <property type="match status" value="1"/>
</dbReference>
<feature type="domain" description="DNA-directed DNA polymerase family B mitochondria/virus" evidence="9">
    <location>
        <begin position="548"/>
        <end position="746"/>
    </location>
</feature>
<keyword evidence="4" id="KW-0548">Nucleotidyltransferase</keyword>
<evidence type="ECO:0000313" key="12">
    <source>
        <dbReference type="Proteomes" id="UP000580250"/>
    </source>
</evidence>
<keyword evidence="5" id="KW-0235">DNA replication</keyword>
<dbReference type="EMBL" id="CAJEWN010002185">
    <property type="protein sequence ID" value="CAD2202383.1"/>
    <property type="molecule type" value="Genomic_DNA"/>
</dbReference>
<dbReference type="InterPro" id="IPR004868">
    <property type="entry name" value="DNA-dir_DNA_pol_B_mt/vir"/>
</dbReference>
<evidence type="ECO:0000256" key="3">
    <source>
        <dbReference type="ARBA" id="ARBA00022679"/>
    </source>
</evidence>
<evidence type="ECO:0000256" key="4">
    <source>
        <dbReference type="ARBA" id="ARBA00022695"/>
    </source>
</evidence>
<dbReference type="EC" id="2.7.7.7" evidence="2"/>
<dbReference type="SUPFAM" id="SSF53098">
    <property type="entry name" value="Ribonuclease H-like"/>
    <property type="match status" value="1"/>
</dbReference>
<organism evidence="11 12">
    <name type="scientific">Meloidogyne enterolobii</name>
    <name type="common">Root-knot nematode worm</name>
    <name type="synonym">Meloidogyne mayaguensis</name>
    <dbReference type="NCBI Taxonomy" id="390850"/>
    <lineage>
        <taxon>Eukaryota</taxon>
        <taxon>Metazoa</taxon>
        <taxon>Ecdysozoa</taxon>
        <taxon>Nematoda</taxon>
        <taxon>Chromadorea</taxon>
        <taxon>Rhabditida</taxon>
        <taxon>Tylenchina</taxon>
        <taxon>Tylenchomorpha</taxon>
        <taxon>Tylenchoidea</taxon>
        <taxon>Meloidogynidae</taxon>
        <taxon>Meloidogyninae</taxon>
        <taxon>Meloidogyne</taxon>
    </lineage>
</organism>
<dbReference type="GO" id="GO:0042575">
    <property type="term" value="C:DNA polymerase complex"/>
    <property type="evidence" value="ECO:0007669"/>
    <property type="project" value="UniProtKB-ARBA"/>
</dbReference>
<dbReference type="GO" id="GO:0006260">
    <property type="term" value="P:DNA replication"/>
    <property type="evidence" value="ECO:0007669"/>
    <property type="project" value="UniProtKB-KW"/>
</dbReference>
<gene>
    <name evidence="11" type="ORF">MENT_LOCUS56011</name>
</gene>
<dbReference type="CDD" id="cd15457">
    <property type="entry name" value="NADAR"/>
    <property type="match status" value="1"/>
</dbReference>
<dbReference type="Gene3D" id="3.90.1600.10">
    <property type="entry name" value="Palm domain of DNA polymerase"/>
    <property type="match status" value="1"/>
</dbReference>
<protein>
    <recommendedName>
        <fullName evidence="2">DNA-directed DNA polymerase</fullName>
        <ecNumber evidence="2">2.7.7.7</ecNumber>
    </recommendedName>
</protein>
<evidence type="ECO:0000256" key="2">
    <source>
        <dbReference type="ARBA" id="ARBA00012417"/>
    </source>
</evidence>
<keyword evidence="6" id="KW-0239">DNA-directed DNA polymerase</keyword>
<dbReference type="InterPro" id="IPR012816">
    <property type="entry name" value="NADAR"/>
</dbReference>
<dbReference type="InterPro" id="IPR036397">
    <property type="entry name" value="RNaseH_sf"/>
</dbReference>
<comment type="caution">
    <text evidence="11">The sequence shown here is derived from an EMBL/GenBank/DDBJ whole genome shotgun (WGS) entry which is preliminary data.</text>
</comment>
<dbReference type="PANTHER" id="PTHR33568">
    <property type="entry name" value="DNA POLYMERASE"/>
    <property type="match status" value="1"/>
</dbReference>
<dbReference type="InterPro" id="IPR023211">
    <property type="entry name" value="DNA_pol_palm_dom_sf"/>
</dbReference>
<dbReference type="Gene3D" id="3.30.420.10">
    <property type="entry name" value="Ribonuclease H-like superfamily/Ribonuclease H"/>
    <property type="match status" value="1"/>
</dbReference>
<dbReference type="InterPro" id="IPR043502">
    <property type="entry name" value="DNA/RNA_pol_sf"/>
</dbReference>
<name>A0A6V7XSX1_MELEN</name>
<keyword evidence="7" id="KW-0238">DNA-binding</keyword>
<dbReference type="Pfam" id="PF03175">
    <property type="entry name" value="DNA_pol_B_2"/>
    <property type="match status" value="2"/>
</dbReference>
<dbReference type="OrthoDB" id="5876545at2759"/>
<dbReference type="InterPro" id="IPR012337">
    <property type="entry name" value="RNaseH-like_sf"/>
</dbReference>
<evidence type="ECO:0000259" key="10">
    <source>
        <dbReference type="Pfam" id="PF08719"/>
    </source>
</evidence>
<evidence type="ECO:0000256" key="5">
    <source>
        <dbReference type="ARBA" id="ARBA00022705"/>
    </source>
</evidence>
<dbReference type="GO" id="GO:0003677">
    <property type="term" value="F:DNA binding"/>
    <property type="evidence" value="ECO:0007669"/>
    <property type="project" value="UniProtKB-KW"/>
</dbReference>
<accession>A0A6V7XSX1</accession>
<dbReference type="Proteomes" id="UP000580250">
    <property type="component" value="Unassembled WGS sequence"/>
</dbReference>
<sequence length="1539" mass="179204">MSRHIRNFGEYSVKHFYKEEAAETVNSTKFKIGVFRNVFTVKNIEDAPEGSDQLLEDLIDYFIEKADKSTGTKAEKCSIIIRSAVLEKPIQIPYRGFAQNTPQVVMEQLDSVDQSGKRMGRPSLYSQPIHIEIVMGPSHEEALALIEKGNSGSGRKSRHIMKGTDLNNLIEVRNDDLGEPAKYHCLLLAVQLTLMYINMDNTPKEKMNFQRIIAGKGARSKTQRYTLIKDMLIQMKRHGIRYPLKLQEYNVEEHAPLIQKYFNEKFPGEYRLAVFGEYGQMKPLWKGAARAEKDVCLYLKDGHYYGIRKLNTLFGKDMYYCLDCESTYHSKIEHRQTCAAKCPRCCGMGADFPCKEIENYEIDCSECFNLFKNPDCYKRHIEKGICQIFKRCKECGQIYKVNNKEENEGHVCYIRFCSLCHSRHRRDEQCFVQQIVPRKAQSYLMVVFDFECELISSSKIINDNSSNDENYQLHHVNCVSAMLLCAKCMQNNNWKEKYTGACKICGPGIPRMKSWTGANYENPLREFLQWIIFGLDNERKGKTLAISHYGGRYDMHLLLGELINHFGIEPNITRTGNKLYEVLIKKKDGIYPHISFRDSFNWMMLKLDQLPKALGLDIDEGGKSFFPHGWNLNKNMDVLLKTLPAKKYYYPETMGKQRRKDFEEWYDMHKDSSFLLCEQIVEYCEQDVRILTHALVKLQKLFFELATEPSKRDDVLVSSMTLASACLRHFCINYLKNNQIGIIPDNGYHKDTNYSAISIKFIKWLEHKTGLQIQNRQSAEGEYRITVSNGSVLRLDGFIKEKNIAIEFLGCAWHGHKCLYRPHEICLNGKTALYNDDTLNERINLLNNENIRTYIFWECEVVKALENNPRMSLFFDELPDIGPLFPRDAFHGGRTGPLSLKCHLEDSAENEYEISCYDVVSLYPAVNFYAFYPIGHPEVLDLNLDINWTKPEDLRPYRGIFKLFIIPPDNLYLPVIPERIHGKLIFHLCHQCAIEIEPGVAKRKQNSYSYETKWCQHDDNKRGFVSTTCSVELELALSRGYRATKVYSIYHWQEWSDELLRPYVQDMMRLKIEASGWPTSALSPENLEQQERQKNAFIEKNQKEYGITLDPSKIARNEGLRYLAKTCNNSMWGRWALRCNLTQDCITSSPIKLHTILNDPKLEVGAIEMLTPDLFAVPYKNRREFVRPHDKYNIILALITTATARVMLYDFMEKIVNDNECKLLYTDTDSCFFVHKRNKKPPFRVGDMLGMMSREYEEWAIISFYTGGCKQYAMKMKHRETGEIKYIVKCRGLWEQVDTPLDFNQFRKMVEAYGEKQDPVVLQRTHFQPNWRKGQVTSRTQISNMINDINIDNTACFLERLKIKITANSYPPIEIIGEQHQNIFIFHSQRFGFDNRFRSSFTLLGKTFSSVEQFFIWQKARFFGDLEIAEEVLMLDNPITIRRIGKRIRGYNQIEWNSVRNKVMYTGLWAKFTQNMQLFNQLRATNDGLIAQASASELYWSNGVCPKSARLKDPSQWEGENYLGKLLMELRSEINSSIY</sequence>
<proteinExistence type="inferred from homology"/>
<reference evidence="11 12" key="1">
    <citation type="submission" date="2020-08" db="EMBL/GenBank/DDBJ databases">
        <authorList>
            <person name="Koutsovoulos G."/>
            <person name="Danchin GJ E."/>
        </authorList>
    </citation>
    <scope>NUCLEOTIDE SEQUENCE [LARGE SCALE GENOMIC DNA]</scope>
</reference>
<dbReference type="InterPro" id="IPR037238">
    <property type="entry name" value="YbiA-like_sf"/>
</dbReference>
<dbReference type="SUPFAM" id="SSF143990">
    <property type="entry name" value="YbiA-like"/>
    <property type="match status" value="1"/>
</dbReference>
<keyword evidence="3" id="KW-0808">Transferase</keyword>
<feature type="domain" description="NADAR" evidence="10">
    <location>
        <begin position="1398"/>
        <end position="1534"/>
    </location>
</feature>
<comment type="catalytic activity">
    <reaction evidence="8">
        <text>DNA(n) + a 2'-deoxyribonucleoside 5'-triphosphate = DNA(n+1) + diphosphate</text>
        <dbReference type="Rhea" id="RHEA:22508"/>
        <dbReference type="Rhea" id="RHEA-COMP:17339"/>
        <dbReference type="Rhea" id="RHEA-COMP:17340"/>
        <dbReference type="ChEBI" id="CHEBI:33019"/>
        <dbReference type="ChEBI" id="CHEBI:61560"/>
        <dbReference type="ChEBI" id="CHEBI:173112"/>
        <dbReference type="EC" id="2.7.7.7"/>
    </reaction>
</comment>
<dbReference type="Gene3D" id="3.40.960.10">
    <property type="entry name" value="VSR Endonuclease"/>
    <property type="match status" value="1"/>
</dbReference>
<dbReference type="GO" id="GO:0003887">
    <property type="term" value="F:DNA-directed DNA polymerase activity"/>
    <property type="evidence" value="ECO:0007669"/>
    <property type="project" value="UniProtKB-KW"/>
</dbReference>
<evidence type="ECO:0000313" key="11">
    <source>
        <dbReference type="EMBL" id="CAD2202383.1"/>
    </source>
</evidence>
<dbReference type="NCBIfam" id="TIGR02464">
    <property type="entry name" value="ribofla_fusion"/>
    <property type="match status" value="1"/>
</dbReference>
<dbReference type="Pfam" id="PF08719">
    <property type="entry name" value="NADAR"/>
    <property type="match status" value="1"/>
</dbReference>
<evidence type="ECO:0000256" key="6">
    <source>
        <dbReference type="ARBA" id="ARBA00022932"/>
    </source>
</evidence>
<feature type="domain" description="DNA-directed DNA polymerase family B mitochondria/virus" evidence="9">
    <location>
        <begin position="909"/>
        <end position="1075"/>
    </location>
</feature>
<dbReference type="GO" id="GO:0000166">
    <property type="term" value="F:nucleotide binding"/>
    <property type="evidence" value="ECO:0007669"/>
    <property type="project" value="InterPro"/>
</dbReference>
<dbReference type="PANTHER" id="PTHR33568:SF3">
    <property type="entry name" value="DNA-DIRECTED DNA POLYMERASE"/>
    <property type="match status" value="1"/>
</dbReference>
<evidence type="ECO:0000256" key="7">
    <source>
        <dbReference type="ARBA" id="ARBA00023125"/>
    </source>
</evidence>
<comment type="similarity">
    <text evidence="1">Belongs to the DNA polymerase type-B family.</text>
</comment>
<dbReference type="Gene3D" id="1.10.357.40">
    <property type="entry name" value="YbiA-like"/>
    <property type="match status" value="1"/>
</dbReference>
<evidence type="ECO:0000256" key="1">
    <source>
        <dbReference type="ARBA" id="ARBA00005755"/>
    </source>
</evidence>